<keyword evidence="3 9" id="KW-1134">Transmembrane beta strand</keyword>
<dbReference type="SUPFAM" id="SSF56954">
    <property type="entry name" value="Outer membrane efflux proteins (OEP)"/>
    <property type="match status" value="1"/>
</dbReference>
<evidence type="ECO:0000256" key="7">
    <source>
        <dbReference type="ARBA" id="ARBA00023139"/>
    </source>
</evidence>
<gene>
    <name evidence="10" type="ORF">S2091_3954</name>
</gene>
<evidence type="ECO:0000256" key="2">
    <source>
        <dbReference type="ARBA" id="ARBA00007613"/>
    </source>
</evidence>
<dbReference type="Pfam" id="PF02321">
    <property type="entry name" value="OEP"/>
    <property type="match status" value="2"/>
</dbReference>
<keyword evidence="4 9" id="KW-0812">Transmembrane</keyword>
<reference evidence="10 11" key="1">
    <citation type="submission" date="2018-02" db="EMBL/GenBank/DDBJ databases">
        <title>Solimicrobium silvestre gen. nov., sp. nov., isolated from alpine forest soil.</title>
        <authorList>
            <person name="Margesin R."/>
            <person name="Albuquerque L."/>
            <person name="Zhang D.-C."/>
            <person name="Froufe H.J.C."/>
            <person name="Severino R."/>
            <person name="Roxo I."/>
            <person name="Egas C."/>
            <person name="Da Costa M.S."/>
        </authorList>
    </citation>
    <scope>NUCLEOTIDE SEQUENCE [LARGE SCALE GENOMIC DNA]</scope>
    <source>
        <strain evidence="10 11">S20-91</strain>
    </source>
</reference>
<name>A0A2S9GUA1_9BURK</name>
<dbReference type="InterPro" id="IPR010131">
    <property type="entry name" value="MdtP/NodT-like"/>
</dbReference>
<evidence type="ECO:0000313" key="10">
    <source>
        <dbReference type="EMBL" id="PRC91283.1"/>
    </source>
</evidence>
<dbReference type="NCBIfam" id="TIGR01845">
    <property type="entry name" value="outer_NodT"/>
    <property type="match status" value="1"/>
</dbReference>
<evidence type="ECO:0000256" key="4">
    <source>
        <dbReference type="ARBA" id="ARBA00022692"/>
    </source>
</evidence>
<keyword evidence="7 9" id="KW-0564">Palmitate</keyword>
<dbReference type="InterPro" id="IPR003423">
    <property type="entry name" value="OMP_efflux"/>
</dbReference>
<keyword evidence="8 9" id="KW-0449">Lipoprotein</keyword>
<keyword evidence="11" id="KW-1185">Reference proteome</keyword>
<dbReference type="OrthoDB" id="9770517at2"/>
<dbReference type="PANTHER" id="PTHR30203:SF20">
    <property type="entry name" value="MULTIDRUG RESISTANCE OUTER MEMBRANE PROTEIN MDTP-RELATED"/>
    <property type="match status" value="1"/>
</dbReference>
<organism evidence="10 11">
    <name type="scientific">Solimicrobium silvestre</name>
    <dbReference type="NCBI Taxonomy" id="2099400"/>
    <lineage>
        <taxon>Bacteria</taxon>
        <taxon>Pseudomonadati</taxon>
        <taxon>Pseudomonadota</taxon>
        <taxon>Betaproteobacteria</taxon>
        <taxon>Burkholderiales</taxon>
        <taxon>Oxalobacteraceae</taxon>
        <taxon>Solimicrobium</taxon>
    </lineage>
</organism>
<comment type="similarity">
    <text evidence="2 9">Belongs to the outer membrane factor (OMF) (TC 1.B.17) family.</text>
</comment>
<dbReference type="Gene3D" id="2.20.200.10">
    <property type="entry name" value="Outer membrane efflux proteins (OEP)"/>
    <property type="match status" value="1"/>
</dbReference>
<evidence type="ECO:0000256" key="6">
    <source>
        <dbReference type="ARBA" id="ARBA00023136"/>
    </source>
</evidence>
<evidence type="ECO:0000256" key="9">
    <source>
        <dbReference type="RuleBase" id="RU362097"/>
    </source>
</evidence>
<keyword evidence="6 9" id="KW-0472">Membrane</keyword>
<dbReference type="EMBL" id="PUGF01000025">
    <property type="protein sequence ID" value="PRC91283.1"/>
    <property type="molecule type" value="Genomic_DNA"/>
</dbReference>
<comment type="subcellular location">
    <subcellularLocation>
        <location evidence="9">Cell membrane</location>
        <topology evidence="9">Lipid-anchor</topology>
    </subcellularLocation>
    <subcellularLocation>
        <location evidence="1">Membrane</location>
    </subcellularLocation>
</comment>
<evidence type="ECO:0000256" key="3">
    <source>
        <dbReference type="ARBA" id="ARBA00022452"/>
    </source>
</evidence>
<dbReference type="GO" id="GO:0015562">
    <property type="term" value="F:efflux transmembrane transporter activity"/>
    <property type="evidence" value="ECO:0007669"/>
    <property type="project" value="InterPro"/>
</dbReference>
<dbReference type="RefSeq" id="WP_105533695.1">
    <property type="nucleotide sequence ID" value="NZ_PUGF01000025.1"/>
</dbReference>
<dbReference type="PANTHER" id="PTHR30203">
    <property type="entry name" value="OUTER MEMBRANE CATION EFFLUX PROTEIN"/>
    <property type="match status" value="1"/>
</dbReference>
<dbReference type="Proteomes" id="UP000237839">
    <property type="component" value="Unassembled WGS sequence"/>
</dbReference>
<comment type="caution">
    <text evidence="10">The sequence shown here is derived from an EMBL/GenBank/DDBJ whole genome shotgun (WGS) entry which is preliminary data.</text>
</comment>
<keyword evidence="5 9" id="KW-0732">Signal</keyword>
<protein>
    <submittedName>
        <fullName evidence="10">Efflux transporter, outer membrane factor (OMF) lipoprotein, NodT family</fullName>
    </submittedName>
</protein>
<evidence type="ECO:0000256" key="1">
    <source>
        <dbReference type="ARBA" id="ARBA00004370"/>
    </source>
</evidence>
<feature type="chain" id="PRO_5015375187" evidence="9">
    <location>
        <begin position="20"/>
        <end position="473"/>
    </location>
</feature>
<accession>A0A2S9GUA1</accession>
<dbReference type="PROSITE" id="PS51257">
    <property type="entry name" value="PROKAR_LIPOPROTEIN"/>
    <property type="match status" value="1"/>
</dbReference>
<feature type="signal peptide" evidence="9">
    <location>
        <begin position="1"/>
        <end position="19"/>
    </location>
</feature>
<sequence length="473" mass="50928">MKSSLFLRISPLVAALALAGCVSYSGITPHSTAASNTDLSLSSATIQWPSEQWWNVYNDAVLSDLITQALAKNPSIKLAQARLERVAAMAQAVDAGTLPEVGVGLSMTPEHFTENGLYPPPFAGNIYSTNLLMVNAKYEFDFWGKNRAALDSALSTEKAAKAELQSAHLLIAASVAKSYFSLAHFSEQKKVLEMTLAQREELLNVSQQRLAAGLDTQQELHISKEGLPAIRAEIIKLDEQISLSRNALAALIGKGPEATLQVVASFPTDINMNMPDSIPANLIGRRADISAARARVDAANKQIAVAKTEFYPNINLTAFAGFSSLGFSHWLDGSSRDYGVGPAISLPIFDGGRLRANLSSKDAEYDIALESYNQTLIEAVHDIADQISSLRSLAQQQKQQAELQHNAESVYELAQQREKAGLVSKVTVLNAQTAVLTQQSAAIDLKARALDLTVNLNRALGGGFNDQTTASTF</sequence>
<dbReference type="Gene3D" id="1.20.1600.10">
    <property type="entry name" value="Outer membrane efflux proteins (OEP)"/>
    <property type="match status" value="1"/>
</dbReference>
<evidence type="ECO:0000256" key="5">
    <source>
        <dbReference type="ARBA" id="ARBA00022729"/>
    </source>
</evidence>
<dbReference type="AlphaFoldDB" id="A0A2S9GUA1"/>
<evidence type="ECO:0000256" key="8">
    <source>
        <dbReference type="ARBA" id="ARBA00023288"/>
    </source>
</evidence>
<evidence type="ECO:0000313" key="11">
    <source>
        <dbReference type="Proteomes" id="UP000237839"/>
    </source>
</evidence>
<proteinExistence type="inferred from homology"/>
<dbReference type="GO" id="GO:0005886">
    <property type="term" value="C:plasma membrane"/>
    <property type="evidence" value="ECO:0007669"/>
    <property type="project" value="UniProtKB-SubCell"/>
</dbReference>